<evidence type="ECO:0000256" key="5">
    <source>
        <dbReference type="ARBA" id="ARBA00022502"/>
    </source>
</evidence>
<dbReference type="OrthoDB" id="10252502at2759"/>
<evidence type="ECO:0000256" key="7">
    <source>
        <dbReference type="ARBA" id="ARBA00022679"/>
    </source>
</evidence>
<dbReference type="GO" id="GO:0006506">
    <property type="term" value="P:GPI anchor biosynthetic process"/>
    <property type="evidence" value="ECO:0000318"/>
    <property type="project" value="GO_Central"/>
</dbReference>
<feature type="transmembrane region" description="Helical" evidence="12">
    <location>
        <begin position="165"/>
        <end position="186"/>
    </location>
</feature>
<evidence type="ECO:0000313" key="15">
    <source>
        <dbReference type="JaponicusDB" id="SJAG_00295"/>
    </source>
</evidence>
<keyword evidence="5 12" id="KW-0337">GPI-anchor biosynthesis</keyword>
<dbReference type="EC" id="2.4.1.-" evidence="12"/>
<dbReference type="GO" id="GO:0031501">
    <property type="term" value="C:mannosyltransferase complex"/>
    <property type="evidence" value="ECO:0000318"/>
    <property type="project" value="GO_Central"/>
</dbReference>
<proteinExistence type="inferred from homology"/>
<dbReference type="JaponicusDB" id="SJAG_00295">
    <property type="gene designation" value="gpi18"/>
</dbReference>
<evidence type="ECO:0000256" key="13">
    <source>
        <dbReference type="SAM" id="MobiDB-lite"/>
    </source>
</evidence>
<evidence type="ECO:0000256" key="12">
    <source>
        <dbReference type="RuleBase" id="RU363112"/>
    </source>
</evidence>
<dbReference type="HOGENOM" id="CLU_029048_3_1_1"/>
<dbReference type="STRING" id="402676.B6JV88"/>
<dbReference type="Pfam" id="PF04188">
    <property type="entry name" value="Mannosyl_trans2"/>
    <property type="match status" value="1"/>
</dbReference>
<evidence type="ECO:0000256" key="6">
    <source>
        <dbReference type="ARBA" id="ARBA00022676"/>
    </source>
</evidence>
<dbReference type="RefSeq" id="XP_002171582.1">
    <property type="nucleotide sequence ID" value="XM_002171546.2"/>
</dbReference>
<evidence type="ECO:0000256" key="10">
    <source>
        <dbReference type="ARBA" id="ARBA00022989"/>
    </source>
</evidence>
<keyword evidence="16" id="KW-1185">Reference proteome</keyword>
<dbReference type="Proteomes" id="UP000001744">
    <property type="component" value="Unassembled WGS sequence"/>
</dbReference>
<keyword evidence="10 12" id="KW-1133">Transmembrane helix</keyword>
<evidence type="ECO:0000256" key="9">
    <source>
        <dbReference type="ARBA" id="ARBA00022824"/>
    </source>
</evidence>
<feature type="transmembrane region" description="Helical" evidence="12">
    <location>
        <begin position="401"/>
        <end position="421"/>
    </location>
</feature>
<dbReference type="eggNOG" id="KOG2647">
    <property type="taxonomic scope" value="Eukaryota"/>
</dbReference>
<feature type="transmembrane region" description="Helical" evidence="12">
    <location>
        <begin position="224"/>
        <end position="244"/>
    </location>
</feature>
<comment type="similarity">
    <text evidence="3 12">Belongs to the PIGV family.</text>
</comment>
<feature type="transmembrane region" description="Helical" evidence="12">
    <location>
        <begin position="130"/>
        <end position="153"/>
    </location>
</feature>
<dbReference type="EMBL" id="KE651166">
    <property type="protein sequence ID" value="EEB05289.1"/>
    <property type="molecule type" value="Genomic_DNA"/>
</dbReference>
<evidence type="ECO:0000256" key="3">
    <source>
        <dbReference type="ARBA" id="ARBA00008698"/>
    </source>
</evidence>
<dbReference type="GO" id="GO:0004376">
    <property type="term" value="F:GPI mannosyltransferase activity"/>
    <property type="evidence" value="ECO:0007669"/>
    <property type="project" value="InterPro"/>
</dbReference>
<dbReference type="UniPathway" id="UPA00196"/>
<dbReference type="GO" id="GO:0005789">
    <property type="term" value="C:endoplasmic reticulum membrane"/>
    <property type="evidence" value="ECO:0000318"/>
    <property type="project" value="GO_Central"/>
</dbReference>
<organism evidence="14 16">
    <name type="scientific">Schizosaccharomyces japonicus (strain yFS275 / FY16936)</name>
    <name type="common">Fission yeast</name>
    <dbReference type="NCBI Taxonomy" id="402676"/>
    <lineage>
        <taxon>Eukaryota</taxon>
        <taxon>Fungi</taxon>
        <taxon>Dikarya</taxon>
        <taxon>Ascomycota</taxon>
        <taxon>Taphrinomycotina</taxon>
        <taxon>Schizosaccharomycetes</taxon>
        <taxon>Schizosaccharomycetales</taxon>
        <taxon>Schizosaccharomycetaceae</taxon>
        <taxon>Schizosaccharomyces</taxon>
    </lineage>
</organism>
<dbReference type="OMA" id="GALFIWC"/>
<feature type="transmembrane region" description="Helical" evidence="12">
    <location>
        <begin position="192"/>
        <end position="212"/>
    </location>
</feature>
<dbReference type="PANTHER" id="PTHR12468:SF2">
    <property type="entry name" value="GPI MANNOSYLTRANSFERASE 2"/>
    <property type="match status" value="1"/>
</dbReference>
<dbReference type="GO" id="GO:0000030">
    <property type="term" value="F:mannosyltransferase activity"/>
    <property type="evidence" value="ECO:0000318"/>
    <property type="project" value="GO_Central"/>
</dbReference>
<keyword evidence="8 12" id="KW-0812">Transmembrane</keyword>
<evidence type="ECO:0000256" key="1">
    <source>
        <dbReference type="ARBA" id="ARBA00004477"/>
    </source>
</evidence>
<dbReference type="GeneID" id="7049607"/>
<keyword evidence="6 12" id="KW-0328">Glycosyltransferase</keyword>
<keyword evidence="7 12" id="KW-0808">Transferase</keyword>
<keyword evidence="9 12" id="KW-0256">Endoplasmic reticulum</keyword>
<comment type="pathway">
    <text evidence="2 12">Glycolipid biosynthesis; glycosylphosphatidylinositol-anchor biosynthesis.</text>
</comment>
<comment type="function">
    <text evidence="12">Mannosyltransferase involved in glycosylphosphatidylinositol-anchor biosynthesis.</text>
</comment>
<name>B6JV88_SCHJY</name>
<dbReference type="PANTHER" id="PTHR12468">
    <property type="entry name" value="GPI MANNOSYLTRANSFERASE 2"/>
    <property type="match status" value="1"/>
</dbReference>
<protein>
    <recommendedName>
        <fullName evidence="4 12">GPI mannosyltransferase 2</fullName>
        <ecNumber evidence="12">2.4.1.-</ecNumber>
    </recommendedName>
</protein>
<reference evidence="14 16" key="1">
    <citation type="journal article" date="2011" name="Science">
        <title>Comparative functional genomics of the fission yeasts.</title>
        <authorList>
            <person name="Rhind N."/>
            <person name="Chen Z."/>
            <person name="Yassour M."/>
            <person name="Thompson D.A."/>
            <person name="Haas B.J."/>
            <person name="Habib N."/>
            <person name="Wapinski I."/>
            <person name="Roy S."/>
            <person name="Lin M.F."/>
            <person name="Heiman D.I."/>
            <person name="Young S.K."/>
            <person name="Furuya K."/>
            <person name="Guo Y."/>
            <person name="Pidoux A."/>
            <person name="Chen H.M."/>
            <person name="Robbertse B."/>
            <person name="Goldberg J.M."/>
            <person name="Aoki K."/>
            <person name="Bayne E.H."/>
            <person name="Berlin A.M."/>
            <person name="Desjardins C.A."/>
            <person name="Dobbs E."/>
            <person name="Dukaj L."/>
            <person name="Fan L."/>
            <person name="FitzGerald M.G."/>
            <person name="French C."/>
            <person name="Gujja S."/>
            <person name="Hansen K."/>
            <person name="Keifenheim D."/>
            <person name="Levin J.Z."/>
            <person name="Mosher R.A."/>
            <person name="Mueller C.A."/>
            <person name="Pfiffner J."/>
            <person name="Priest M."/>
            <person name="Russ C."/>
            <person name="Smialowska A."/>
            <person name="Swoboda P."/>
            <person name="Sykes S.M."/>
            <person name="Vaughn M."/>
            <person name="Vengrova S."/>
            <person name="Yoder R."/>
            <person name="Zeng Q."/>
            <person name="Allshire R."/>
            <person name="Baulcombe D."/>
            <person name="Birren B.W."/>
            <person name="Brown W."/>
            <person name="Ekwall K."/>
            <person name="Kellis M."/>
            <person name="Leatherwood J."/>
            <person name="Levin H."/>
            <person name="Margalit H."/>
            <person name="Martienssen R."/>
            <person name="Nieduszynski C.A."/>
            <person name="Spatafora J.W."/>
            <person name="Friedman N."/>
            <person name="Dalgaard J.Z."/>
            <person name="Baumann P."/>
            <person name="Niki H."/>
            <person name="Regev A."/>
            <person name="Nusbaum C."/>
        </authorList>
    </citation>
    <scope>NUCLEOTIDE SEQUENCE [LARGE SCALE GENOMIC DNA]</scope>
    <source>
        <strain evidence="16">yFS275 / FY16936</strain>
    </source>
</reference>
<feature type="transmembrane region" description="Helical" evidence="12">
    <location>
        <begin position="342"/>
        <end position="363"/>
    </location>
</feature>
<feature type="transmembrane region" description="Helical" evidence="12">
    <location>
        <begin position="316"/>
        <end position="335"/>
    </location>
</feature>
<feature type="transmembrane region" description="Helical" evidence="12">
    <location>
        <begin position="40"/>
        <end position="60"/>
    </location>
</feature>
<evidence type="ECO:0000313" key="14">
    <source>
        <dbReference type="EMBL" id="EEB05289.1"/>
    </source>
</evidence>
<dbReference type="GO" id="GO:0000009">
    <property type="term" value="F:alpha-1,6-mannosyltransferase activity"/>
    <property type="evidence" value="ECO:0007669"/>
    <property type="project" value="InterPro"/>
</dbReference>
<accession>B6JV88</accession>
<feature type="compositionally biased region" description="Basic and acidic residues" evidence="13">
    <location>
        <begin position="1"/>
        <end position="20"/>
    </location>
</feature>
<feature type="region of interest" description="Disordered" evidence="13">
    <location>
        <begin position="1"/>
        <end position="22"/>
    </location>
</feature>
<sequence>MKSKELRPPETNIRKSENNVREQNGGNQIERISYFPVFKLFCFWTLLLQAISVMFSKLLAFDDSSALLLKQNPFPGRNQLIETLFNAFIRWDSIYFVDMAMHGRKYEQEWAFSQVWPALMRKVAFFTDDMALVGVIGCYVAVAFHGMALYCLLKTTERVFTSKRFAVITGILYVLSPSGIFCSVAFTEPLFAALAFLGMLLLTYDQSILAAVCWSASVTIRSNGLLFCLFFGIRLLAGLCTYFGSQRSHFAEKQILRNAICILIVMTPFLRSQWQAYQEFCPGATWCENVFPFIYTAVQRKYWDVGFLRYWTPNNIPNFGLALLTIIPLIIAIIVHVRYSLLGSLFMVSQWLLAAMLLYVGIFQMHVQVLNRLSSGIPLLYWGIAYGLMQPKTTKLYKMCLVVQAAWIIYTVIQAGLYGSFMPPA</sequence>
<dbReference type="AlphaFoldDB" id="B6JV88"/>
<keyword evidence="11 12" id="KW-0472">Membrane</keyword>
<dbReference type="VEuPathDB" id="FungiDB:SJAG_00295"/>
<evidence type="ECO:0000256" key="8">
    <source>
        <dbReference type="ARBA" id="ARBA00022692"/>
    </source>
</evidence>
<dbReference type="InterPro" id="IPR007315">
    <property type="entry name" value="PIG-V/Gpi18"/>
</dbReference>
<evidence type="ECO:0000256" key="4">
    <source>
        <dbReference type="ARBA" id="ARBA00013795"/>
    </source>
</evidence>
<comment type="subcellular location">
    <subcellularLocation>
        <location evidence="1 12">Endoplasmic reticulum membrane</location>
        <topology evidence="1 12">Multi-pass membrane protein</topology>
    </subcellularLocation>
</comment>
<gene>
    <name evidence="15" type="primary">gpi18</name>
    <name evidence="14" type="ORF">SJAG_00295</name>
</gene>
<evidence type="ECO:0000313" key="16">
    <source>
        <dbReference type="Proteomes" id="UP000001744"/>
    </source>
</evidence>
<evidence type="ECO:0000256" key="2">
    <source>
        <dbReference type="ARBA" id="ARBA00004687"/>
    </source>
</evidence>
<evidence type="ECO:0000256" key="11">
    <source>
        <dbReference type="ARBA" id="ARBA00023136"/>
    </source>
</evidence>